<dbReference type="PRINTS" id="PR00315">
    <property type="entry name" value="ELONGATNFCT"/>
</dbReference>
<dbReference type="SUPFAM" id="SSF50447">
    <property type="entry name" value="Translation proteins"/>
    <property type="match status" value="1"/>
</dbReference>
<evidence type="ECO:0000313" key="15">
    <source>
        <dbReference type="Proteomes" id="UP000178835"/>
    </source>
</evidence>
<dbReference type="EC" id="3.6.5.n1" evidence="11 12"/>
<dbReference type="Gene3D" id="2.40.30.10">
    <property type="entry name" value="Translation factors"/>
    <property type="match status" value="1"/>
</dbReference>
<evidence type="ECO:0000256" key="12">
    <source>
        <dbReference type="HAMAP-Rule" id="MF_00071"/>
    </source>
</evidence>
<dbReference type="CDD" id="cd03709">
    <property type="entry name" value="lepA_C"/>
    <property type="match status" value="1"/>
</dbReference>
<evidence type="ECO:0000256" key="9">
    <source>
        <dbReference type="ARBA" id="ARBA00057626"/>
    </source>
</evidence>
<dbReference type="GO" id="GO:0045727">
    <property type="term" value="P:positive regulation of translation"/>
    <property type="evidence" value="ECO:0007669"/>
    <property type="project" value="UniProtKB-UniRule"/>
</dbReference>
<dbReference type="Gene3D" id="3.30.70.2570">
    <property type="entry name" value="Elongation factor 4, C-terminal domain"/>
    <property type="match status" value="1"/>
</dbReference>
<dbReference type="Gene3D" id="3.30.70.240">
    <property type="match status" value="1"/>
</dbReference>
<dbReference type="AlphaFoldDB" id="A0A1G2HDP3"/>
<dbReference type="Pfam" id="PF00009">
    <property type="entry name" value="GTP_EFTU"/>
    <property type="match status" value="1"/>
</dbReference>
<evidence type="ECO:0000256" key="10">
    <source>
        <dbReference type="ARBA" id="ARBA00061052"/>
    </source>
</evidence>
<gene>
    <name evidence="12" type="primary">lepA</name>
    <name evidence="14" type="ORF">A2919_01935</name>
</gene>
<evidence type="ECO:0000313" key="14">
    <source>
        <dbReference type="EMBL" id="OGZ60617.1"/>
    </source>
</evidence>
<dbReference type="Proteomes" id="UP000178835">
    <property type="component" value="Unassembled WGS sequence"/>
</dbReference>
<accession>A0A1G2HDP3</accession>
<dbReference type="InterPro" id="IPR038363">
    <property type="entry name" value="LepA_C_sf"/>
</dbReference>
<keyword evidence="3 12" id="KW-0547">Nucleotide-binding</keyword>
<dbReference type="InterPro" id="IPR000640">
    <property type="entry name" value="EFG_V-like"/>
</dbReference>
<dbReference type="CDD" id="cd03699">
    <property type="entry name" value="EF4_II"/>
    <property type="match status" value="1"/>
</dbReference>
<dbReference type="FunFam" id="3.30.70.2570:FF:000001">
    <property type="entry name" value="Translation factor GUF1, mitochondrial"/>
    <property type="match status" value="1"/>
</dbReference>
<dbReference type="GO" id="GO:0003924">
    <property type="term" value="F:GTPase activity"/>
    <property type="evidence" value="ECO:0007669"/>
    <property type="project" value="UniProtKB-UniRule"/>
</dbReference>
<evidence type="ECO:0000256" key="5">
    <source>
        <dbReference type="ARBA" id="ARBA00022917"/>
    </source>
</evidence>
<dbReference type="Pfam" id="PF06421">
    <property type="entry name" value="LepA_C"/>
    <property type="match status" value="1"/>
</dbReference>
<reference evidence="14 15" key="1">
    <citation type="journal article" date="2016" name="Nat. Commun.">
        <title>Thousands of microbial genomes shed light on interconnected biogeochemical processes in an aquifer system.</title>
        <authorList>
            <person name="Anantharaman K."/>
            <person name="Brown C.T."/>
            <person name="Hug L.A."/>
            <person name="Sharon I."/>
            <person name="Castelle C.J."/>
            <person name="Probst A.J."/>
            <person name="Thomas B.C."/>
            <person name="Singh A."/>
            <person name="Wilkins M.J."/>
            <person name="Karaoz U."/>
            <person name="Brodie E.L."/>
            <person name="Williams K.H."/>
            <person name="Hubbard S.S."/>
            <person name="Banfield J.F."/>
        </authorList>
    </citation>
    <scope>NUCLEOTIDE SEQUENCE [LARGE SCALE GENOMIC DNA]</scope>
</reference>
<comment type="similarity">
    <text evidence="10">Belongs to the GTP-binding elongation factor family. LepA subfamily.</text>
</comment>
<evidence type="ECO:0000256" key="11">
    <source>
        <dbReference type="ARBA" id="ARBA00066744"/>
    </source>
</evidence>
<dbReference type="GO" id="GO:0043022">
    <property type="term" value="F:ribosome binding"/>
    <property type="evidence" value="ECO:0007669"/>
    <property type="project" value="UniProtKB-UniRule"/>
</dbReference>
<dbReference type="Gene3D" id="3.30.70.870">
    <property type="entry name" value="Elongation Factor G (Translational Gtpase), domain 3"/>
    <property type="match status" value="1"/>
</dbReference>
<sequence length="592" mass="66659">MENTRNFVIIAHIDHGKSTLADRFLELTKSVEKRKMQEQYLDQMELERERGITIKMQPVMMRYREYILNLIDTPGHVDFSYEVSRALAAVEGAVLLVDATKGIQAQTVAHLSTAAKQKLKIIPVINKIDLPQAQVKETEEEILHLLLEMDCDMGSMHKISAKTGEGIEDLLEDIVSEVPPPKTEREKPLKTLIFDSVFDDYQGIISHVRVLEGEARKGDNILFMASKETAEIKELGIFLPERSEKDLLSSGDIGYIASGIKDIELAGIGDTITSYRDPTLHSVPGYEQPQPKVFSTIFISEDGKYENLREGLKRLKLSDAALYFEPENSPILGRGFKVGFLGMLHMEIILERLRREYDLELVVTSPSVAYKVHMKNGKEEAVFNPSQYPDPSAIGYVEEPWINLEILVSPQFMNNTMSLLKSIRGVYGNTEYLSPERIKIKYETPLAEIISDFYDRLKNTTSGYGSMSYSISGYRPVEIVKLDILLAGDDIPALSRLIPANNADKEGRRLVERIKNVLPAEQFSVAIQAVIGGKIIARETRKAMRKDVTSGLYGGDVTRKRKVLEKQKKGKKRLGSTGAVRLDTKTLMKIFQ</sequence>
<dbReference type="InterPro" id="IPR013842">
    <property type="entry name" value="LepA_CTD"/>
</dbReference>
<dbReference type="PANTHER" id="PTHR43512:SF4">
    <property type="entry name" value="TRANSLATION FACTOR GUF1 HOMOLOG, CHLOROPLASTIC"/>
    <property type="match status" value="1"/>
</dbReference>
<dbReference type="GO" id="GO:0003746">
    <property type="term" value="F:translation elongation factor activity"/>
    <property type="evidence" value="ECO:0007669"/>
    <property type="project" value="UniProtKB-UniRule"/>
</dbReference>
<evidence type="ECO:0000256" key="8">
    <source>
        <dbReference type="ARBA" id="ARBA00050293"/>
    </source>
</evidence>
<dbReference type="SUPFAM" id="SSF54980">
    <property type="entry name" value="EF-G C-terminal domain-like"/>
    <property type="match status" value="2"/>
</dbReference>
<proteinExistence type="inferred from homology"/>
<evidence type="ECO:0000256" key="4">
    <source>
        <dbReference type="ARBA" id="ARBA00022801"/>
    </source>
</evidence>
<dbReference type="Pfam" id="PF00679">
    <property type="entry name" value="EFG_C"/>
    <property type="match status" value="1"/>
</dbReference>
<dbReference type="InterPro" id="IPR006297">
    <property type="entry name" value="EF-4"/>
</dbReference>
<dbReference type="GO" id="GO:0005525">
    <property type="term" value="F:GTP binding"/>
    <property type="evidence" value="ECO:0007669"/>
    <property type="project" value="UniProtKB-UniRule"/>
</dbReference>
<keyword evidence="7 12" id="KW-0472">Membrane</keyword>
<dbReference type="GO" id="GO:0005886">
    <property type="term" value="C:plasma membrane"/>
    <property type="evidence" value="ECO:0007669"/>
    <property type="project" value="UniProtKB-SubCell"/>
</dbReference>
<evidence type="ECO:0000256" key="1">
    <source>
        <dbReference type="ARBA" id="ARBA00005454"/>
    </source>
</evidence>
<dbReference type="PROSITE" id="PS51722">
    <property type="entry name" value="G_TR_2"/>
    <property type="match status" value="1"/>
</dbReference>
<keyword evidence="2 12" id="KW-1003">Cell membrane</keyword>
<feature type="binding site" evidence="12">
    <location>
        <begin position="14"/>
        <end position="19"/>
    </location>
    <ligand>
        <name>GTP</name>
        <dbReference type="ChEBI" id="CHEBI:37565"/>
    </ligand>
</feature>
<dbReference type="PROSITE" id="PS00301">
    <property type="entry name" value="G_TR_1"/>
    <property type="match status" value="1"/>
</dbReference>
<feature type="domain" description="Tr-type G" evidence="13">
    <location>
        <begin position="2"/>
        <end position="182"/>
    </location>
</feature>
<dbReference type="FunFam" id="3.40.50.300:FF:000078">
    <property type="entry name" value="Elongation factor 4"/>
    <property type="match status" value="1"/>
</dbReference>
<dbReference type="InterPro" id="IPR027417">
    <property type="entry name" value="P-loop_NTPase"/>
</dbReference>
<dbReference type="InterPro" id="IPR031157">
    <property type="entry name" value="G_TR_CS"/>
</dbReference>
<comment type="catalytic activity">
    <reaction evidence="8 12">
        <text>GTP + H2O = GDP + phosphate + H(+)</text>
        <dbReference type="Rhea" id="RHEA:19669"/>
        <dbReference type="ChEBI" id="CHEBI:15377"/>
        <dbReference type="ChEBI" id="CHEBI:15378"/>
        <dbReference type="ChEBI" id="CHEBI:37565"/>
        <dbReference type="ChEBI" id="CHEBI:43474"/>
        <dbReference type="ChEBI" id="CHEBI:58189"/>
        <dbReference type="EC" id="3.6.5.n1"/>
    </reaction>
</comment>
<dbReference type="InterPro" id="IPR009000">
    <property type="entry name" value="Transl_B-barrel_sf"/>
</dbReference>
<organism evidence="14 15">
    <name type="scientific">Candidatus Spechtbacteria bacterium RIFCSPLOWO2_01_FULL_43_12</name>
    <dbReference type="NCBI Taxonomy" id="1802162"/>
    <lineage>
        <taxon>Bacteria</taxon>
        <taxon>Candidatus Spechtiibacteriota</taxon>
    </lineage>
</organism>
<dbReference type="InterPro" id="IPR035647">
    <property type="entry name" value="EFG_III/V"/>
</dbReference>
<keyword evidence="14" id="KW-0251">Elongation factor</keyword>
<comment type="caution">
    <text evidence="14">The sequence shown here is derived from an EMBL/GenBank/DDBJ whole genome shotgun (WGS) entry which is preliminary data.</text>
</comment>
<comment type="subcellular location">
    <subcellularLocation>
        <location evidence="12">Cell membrane</location>
        <topology evidence="12">Peripheral membrane protein</topology>
        <orientation evidence="12">Cytoplasmic side</orientation>
    </subcellularLocation>
</comment>
<protein>
    <recommendedName>
        <fullName evidence="11 12">Elongation factor 4</fullName>
        <shortName evidence="12">EF-4</shortName>
        <ecNumber evidence="11 12">3.6.5.n1</ecNumber>
    </recommendedName>
    <alternativeName>
        <fullName evidence="12">Ribosomal back-translocase LepA</fullName>
    </alternativeName>
</protein>
<evidence type="ECO:0000259" key="13">
    <source>
        <dbReference type="PROSITE" id="PS51722"/>
    </source>
</evidence>
<evidence type="ECO:0000256" key="6">
    <source>
        <dbReference type="ARBA" id="ARBA00023134"/>
    </source>
</evidence>
<evidence type="ECO:0000256" key="7">
    <source>
        <dbReference type="ARBA" id="ARBA00023136"/>
    </source>
</evidence>
<dbReference type="InterPro" id="IPR005225">
    <property type="entry name" value="Small_GTP-bd"/>
</dbReference>
<dbReference type="FunFam" id="2.40.30.10:FF:000015">
    <property type="entry name" value="Translation factor GUF1, mitochondrial"/>
    <property type="match status" value="1"/>
</dbReference>
<dbReference type="NCBIfam" id="TIGR00231">
    <property type="entry name" value="small_GTP"/>
    <property type="match status" value="1"/>
</dbReference>
<dbReference type="EMBL" id="MHOH01000017">
    <property type="protein sequence ID" value="OGZ60617.1"/>
    <property type="molecule type" value="Genomic_DNA"/>
</dbReference>
<name>A0A1G2HDP3_9BACT</name>
<keyword evidence="6 12" id="KW-0342">GTP-binding</keyword>
<feature type="binding site" evidence="12">
    <location>
        <begin position="126"/>
        <end position="129"/>
    </location>
    <ligand>
        <name>GTP</name>
        <dbReference type="ChEBI" id="CHEBI:37565"/>
    </ligand>
</feature>
<keyword evidence="5 12" id="KW-0648">Protein biosynthesis</keyword>
<dbReference type="HAMAP" id="MF_00071">
    <property type="entry name" value="LepA"/>
    <property type="match status" value="1"/>
</dbReference>
<comment type="similarity">
    <text evidence="1 12">Belongs to the TRAFAC class translation factor GTPase superfamily. Classic translation factor GTPase family. LepA subfamily.</text>
</comment>
<dbReference type="Gene3D" id="3.40.50.300">
    <property type="entry name" value="P-loop containing nucleotide triphosphate hydrolases"/>
    <property type="match status" value="1"/>
</dbReference>
<dbReference type="InterPro" id="IPR035654">
    <property type="entry name" value="LepA_IV"/>
</dbReference>
<keyword evidence="4 12" id="KW-0378">Hydrolase</keyword>
<dbReference type="InterPro" id="IPR000795">
    <property type="entry name" value="T_Tr_GTP-bd_dom"/>
</dbReference>
<comment type="function">
    <text evidence="9 12">Required for accurate and efficient protein synthesis under certain stress conditions. May act as a fidelity factor of the translation reaction, by catalyzing a one-codon backward translocation of tRNAs on improperly translocated ribosomes. Back-translocation proceeds from a post-translocation (POST) complex to a pre-translocation (PRE) complex, thus giving elongation factor G a second chance to translocate the tRNAs correctly. Binds to ribosomes in a GTP-dependent manner.</text>
</comment>
<dbReference type="PANTHER" id="PTHR43512">
    <property type="entry name" value="TRANSLATION FACTOR GUF1-RELATED"/>
    <property type="match status" value="1"/>
</dbReference>
<evidence type="ECO:0000256" key="2">
    <source>
        <dbReference type="ARBA" id="ARBA00022475"/>
    </source>
</evidence>
<dbReference type="SUPFAM" id="SSF52540">
    <property type="entry name" value="P-loop containing nucleoside triphosphate hydrolases"/>
    <property type="match status" value="1"/>
</dbReference>
<evidence type="ECO:0000256" key="3">
    <source>
        <dbReference type="ARBA" id="ARBA00022741"/>
    </source>
</evidence>
<dbReference type="NCBIfam" id="TIGR01393">
    <property type="entry name" value="lepA"/>
    <property type="match status" value="1"/>
</dbReference>